<feature type="region of interest" description="Disordered" evidence="1">
    <location>
        <begin position="1"/>
        <end position="26"/>
    </location>
</feature>
<evidence type="ECO:0000313" key="2">
    <source>
        <dbReference type="EMBL" id="KAF0915006.1"/>
    </source>
</evidence>
<name>A0A6G1DRF4_9ORYZ</name>
<dbReference type="EMBL" id="SPHZ02000006">
    <property type="protein sequence ID" value="KAF0915006.1"/>
    <property type="molecule type" value="Genomic_DNA"/>
</dbReference>
<comment type="caution">
    <text evidence="2">The sequence shown here is derived from an EMBL/GenBank/DDBJ whole genome shotgun (WGS) entry which is preliminary data.</text>
</comment>
<reference evidence="2 3" key="1">
    <citation type="submission" date="2019-11" db="EMBL/GenBank/DDBJ databases">
        <title>Whole genome sequence of Oryza granulata.</title>
        <authorList>
            <person name="Li W."/>
        </authorList>
    </citation>
    <scope>NUCLEOTIDE SEQUENCE [LARGE SCALE GENOMIC DNA]</scope>
    <source>
        <strain evidence="3">cv. Menghai</strain>
        <tissue evidence="2">Leaf</tissue>
    </source>
</reference>
<sequence>MGEVRSSRSIALESKRASTNCKEPSSSCAASTPATWARLPRELPALDFWVKALPPGTTNASRFSLSSVTTWQAGSSWRRWRT</sequence>
<keyword evidence="3" id="KW-1185">Reference proteome</keyword>
<protein>
    <submittedName>
        <fullName evidence="2">Uncharacterized protein</fullName>
    </submittedName>
</protein>
<dbReference type="Proteomes" id="UP000479710">
    <property type="component" value="Unassembled WGS sequence"/>
</dbReference>
<gene>
    <name evidence="2" type="ORF">E2562_033086</name>
</gene>
<proteinExistence type="predicted"/>
<organism evidence="2 3">
    <name type="scientific">Oryza meyeriana var. granulata</name>
    <dbReference type="NCBI Taxonomy" id="110450"/>
    <lineage>
        <taxon>Eukaryota</taxon>
        <taxon>Viridiplantae</taxon>
        <taxon>Streptophyta</taxon>
        <taxon>Embryophyta</taxon>
        <taxon>Tracheophyta</taxon>
        <taxon>Spermatophyta</taxon>
        <taxon>Magnoliopsida</taxon>
        <taxon>Liliopsida</taxon>
        <taxon>Poales</taxon>
        <taxon>Poaceae</taxon>
        <taxon>BOP clade</taxon>
        <taxon>Oryzoideae</taxon>
        <taxon>Oryzeae</taxon>
        <taxon>Oryzinae</taxon>
        <taxon>Oryza</taxon>
        <taxon>Oryza meyeriana</taxon>
    </lineage>
</organism>
<evidence type="ECO:0000313" key="3">
    <source>
        <dbReference type="Proteomes" id="UP000479710"/>
    </source>
</evidence>
<evidence type="ECO:0000256" key="1">
    <source>
        <dbReference type="SAM" id="MobiDB-lite"/>
    </source>
</evidence>
<accession>A0A6G1DRF4</accession>
<dbReference type="AlphaFoldDB" id="A0A6G1DRF4"/>